<proteinExistence type="predicted"/>
<evidence type="ECO:0000259" key="2">
    <source>
        <dbReference type="Pfam" id="PF04892"/>
    </source>
</evidence>
<dbReference type="InterPro" id="IPR006976">
    <property type="entry name" value="VanZ-like"/>
</dbReference>
<evidence type="ECO:0000313" key="4">
    <source>
        <dbReference type="Proteomes" id="UP000230027"/>
    </source>
</evidence>
<keyword evidence="1" id="KW-0472">Membrane</keyword>
<keyword evidence="1" id="KW-1133">Transmembrane helix</keyword>
<dbReference type="Proteomes" id="UP000230027">
    <property type="component" value="Unassembled WGS sequence"/>
</dbReference>
<feature type="domain" description="VanZ-like" evidence="2">
    <location>
        <begin position="25"/>
        <end position="116"/>
    </location>
</feature>
<feature type="transmembrane region" description="Helical" evidence="1">
    <location>
        <begin position="66"/>
        <end position="84"/>
    </location>
</feature>
<sequence length="133" mass="16053">MKKFIDYWLPPILWMVLIYSLSNRQKISFSDTQAINFLIFKSFHIIEYFILFMLNFRAISSIKSKIWIKQILIITLFFTLFFAISDELHQTFVPTREGTIRDVVIDSIGITIAFMYTKYNRVKLIKFFHETRY</sequence>
<name>A0A2M7U343_9BACT</name>
<evidence type="ECO:0000256" key="1">
    <source>
        <dbReference type="SAM" id="Phobius"/>
    </source>
</evidence>
<accession>A0A2M7U343</accession>
<evidence type="ECO:0000313" key="3">
    <source>
        <dbReference type="EMBL" id="PIZ64791.1"/>
    </source>
</evidence>
<dbReference type="EMBL" id="PFOD01000070">
    <property type="protein sequence ID" value="PIZ64791.1"/>
    <property type="molecule type" value="Genomic_DNA"/>
</dbReference>
<keyword evidence="1" id="KW-0812">Transmembrane</keyword>
<dbReference type="Pfam" id="PF04892">
    <property type="entry name" value="VanZ"/>
    <property type="match status" value="1"/>
</dbReference>
<protein>
    <recommendedName>
        <fullName evidence="2">VanZ-like domain-containing protein</fullName>
    </recommendedName>
</protein>
<feature type="transmembrane region" description="Helical" evidence="1">
    <location>
        <begin position="34"/>
        <end position="54"/>
    </location>
</feature>
<organism evidence="3 4">
    <name type="scientific">Candidatus Roizmanbacteria bacterium CG_4_10_14_0_2_um_filter_36_9</name>
    <dbReference type="NCBI Taxonomy" id="1974823"/>
    <lineage>
        <taxon>Bacteria</taxon>
        <taxon>Candidatus Roizmaniibacteriota</taxon>
    </lineage>
</organism>
<feature type="transmembrane region" description="Helical" evidence="1">
    <location>
        <begin position="7"/>
        <end position="22"/>
    </location>
</feature>
<comment type="caution">
    <text evidence="3">The sequence shown here is derived from an EMBL/GenBank/DDBJ whole genome shotgun (WGS) entry which is preliminary data.</text>
</comment>
<reference evidence="4" key="1">
    <citation type="submission" date="2017-09" db="EMBL/GenBank/DDBJ databases">
        <title>Depth-based differentiation of microbial function through sediment-hosted aquifers and enrichment of novel symbionts in the deep terrestrial subsurface.</title>
        <authorList>
            <person name="Probst A.J."/>
            <person name="Ladd B."/>
            <person name="Jarett J.K."/>
            <person name="Geller-Mcgrath D.E."/>
            <person name="Sieber C.M.K."/>
            <person name="Emerson J.B."/>
            <person name="Anantharaman K."/>
            <person name="Thomas B.C."/>
            <person name="Malmstrom R."/>
            <person name="Stieglmeier M."/>
            <person name="Klingl A."/>
            <person name="Woyke T."/>
            <person name="Ryan C.M."/>
            <person name="Banfield J.F."/>
        </authorList>
    </citation>
    <scope>NUCLEOTIDE SEQUENCE [LARGE SCALE GENOMIC DNA]</scope>
</reference>
<dbReference type="NCBIfam" id="NF037970">
    <property type="entry name" value="vanZ_1"/>
    <property type="match status" value="1"/>
</dbReference>
<gene>
    <name evidence="3" type="ORF">COY14_03990</name>
</gene>
<dbReference type="AlphaFoldDB" id="A0A2M7U343"/>